<protein>
    <submittedName>
        <fullName evidence="4">39S ribosomal protein L27 like protein</fullName>
    </submittedName>
</protein>
<evidence type="ECO:0000256" key="2">
    <source>
        <dbReference type="ARBA" id="ARBA00022980"/>
    </source>
</evidence>
<keyword evidence="5" id="KW-1185">Reference proteome</keyword>
<proteinExistence type="inferred from homology"/>
<dbReference type="AlphaFoldDB" id="A0A8T0ELT2"/>
<evidence type="ECO:0000256" key="1">
    <source>
        <dbReference type="ARBA" id="ARBA00010797"/>
    </source>
</evidence>
<gene>
    <name evidence="4" type="ORF">HNY73_013804</name>
</gene>
<dbReference type="GO" id="GO:0005762">
    <property type="term" value="C:mitochondrial large ribosomal subunit"/>
    <property type="evidence" value="ECO:0007669"/>
    <property type="project" value="TreeGrafter"/>
</dbReference>
<dbReference type="PANTHER" id="PTHR15893">
    <property type="entry name" value="RIBOSOMAL PROTEIN L27"/>
    <property type="match status" value="1"/>
</dbReference>
<comment type="similarity">
    <text evidence="1">Belongs to the bacterial ribosomal protein bL27 family.</text>
</comment>
<reference evidence="4" key="2">
    <citation type="submission" date="2020-06" db="EMBL/GenBank/DDBJ databases">
        <authorList>
            <person name="Sheffer M."/>
        </authorList>
    </citation>
    <scope>NUCLEOTIDE SEQUENCE</scope>
</reference>
<dbReference type="EMBL" id="JABXBU010002072">
    <property type="protein sequence ID" value="KAF8776863.1"/>
    <property type="molecule type" value="Genomic_DNA"/>
</dbReference>
<evidence type="ECO:0000313" key="5">
    <source>
        <dbReference type="Proteomes" id="UP000807504"/>
    </source>
</evidence>
<dbReference type="GO" id="GO:0006412">
    <property type="term" value="P:translation"/>
    <property type="evidence" value="ECO:0007669"/>
    <property type="project" value="InterPro"/>
</dbReference>
<dbReference type="Gene3D" id="2.40.50.100">
    <property type="match status" value="1"/>
</dbReference>
<dbReference type="SUPFAM" id="SSF110324">
    <property type="entry name" value="Ribosomal L27 protein-like"/>
    <property type="match status" value="1"/>
</dbReference>
<evidence type="ECO:0000313" key="4">
    <source>
        <dbReference type="EMBL" id="KAF8776863.1"/>
    </source>
</evidence>
<dbReference type="Pfam" id="PF01016">
    <property type="entry name" value="Ribosomal_L27"/>
    <property type="match status" value="1"/>
</dbReference>
<keyword evidence="3" id="KW-0687">Ribonucleoprotein</keyword>
<dbReference type="Proteomes" id="UP000807504">
    <property type="component" value="Unassembled WGS sequence"/>
</dbReference>
<dbReference type="PANTHER" id="PTHR15893:SF0">
    <property type="entry name" value="LARGE RIBOSOMAL SUBUNIT PROTEIN BL27M"/>
    <property type="match status" value="1"/>
</dbReference>
<dbReference type="GO" id="GO:0003735">
    <property type="term" value="F:structural constituent of ribosome"/>
    <property type="evidence" value="ECO:0007669"/>
    <property type="project" value="InterPro"/>
</dbReference>
<evidence type="ECO:0000256" key="3">
    <source>
        <dbReference type="ARBA" id="ARBA00023274"/>
    </source>
</evidence>
<dbReference type="InterPro" id="IPR001684">
    <property type="entry name" value="Ribosomal_bL27"/>
</dbReference>
<comment type="caution">
    <text evidence="4">The sequence shown here is derived from an EMBL/GenBank/DDBJ whole genome shotgun (WGS) entry which is preliminary data.</text>
</comment>
<accession>A0A8T0ELT2</accession>
<keyword evidence="2 4" id="KW-0689">Ribosomal protein</keyword>
<sequence>MFRKNNSFVKVLSNMNLISPIRTIVSATKNTINVSVGAKLRPALPLLFFERFFRRGVSQNTRQRRRPPGLKRMDGEFVRRGERLLDQFYLNFHPGLNVNIIEKNTLVAMREGRVMITCEKINPKRGNYVVDKYYGKMSAPVVYKRFIHVIPFPQSQKFKLVELI</sequence>
<name>A0A8T0ELT2_ARGBR</name>
<reference evidence="4" key="1">
    <citation type="journal article" date="2020" name="bioRxiv">
        <title>Chromosome-level reference genome of the European wasp spider Argiope bruennichi: a resource for studies on range expansion and evolutionary adaptation.</title>
        <authorList>
            <person name="Sheffer M.M."/>
            <person name="Hoppe A."/>
            <person name="Krehenwinkel H."/>
            <person name="Uhl G."/>
            <person name="Kuss A.W."/>
            <person name="Jensen L."/>
            <person name="Jensen C."/>
            <person name="Gillespie R.G."/>
            <person name="Hoff K.J."/>
            <person name="Prost S."/>
        </authorList>
    </citation>
    <scope>NUCLEOTIDE SEQUENCE</scope>
</reference>
<organism evidence="4 5">
    <name type="scientific">Argiope bruennichi</name>
    <name type="common">Wasp spider</name>
    <name type="synonym">Aranea bruennichi</name>
    <dbReference type="NCBI Taxonomy" id="94029"/>
    <lineage>
        <taxon>Eukaryota</taxon>
        <taxon>Metazoa</taxon>
        <taxon>Ecdysozoa</taxon>
        <taxon>Arthropoda</taxon>
        <taxon>Chelicerata</taxon>
        <taxon>Arachnida</taxon>
        <taxon>Araneae</taxon>
        <taxon>Araneomorphae</taxon>
        <taxon>Entelegynae</taxon>
        <taxon>Araneoidea</taxon>
        <taxon>Araneidae</taxon>
        <taxon>Argiope</taxon>
    </lineage>
</organism>